<dbReference type="AlphaFoldDB" id="A0A918HMI7"/>
<protein>
    <submittedName>
        <fullName evidence="2">Uncharacterized protein</fullName>
    </submittedName>
</protein>
<keyword evidence="1" id="KW-0812">Transmembrane</keyword>
<evidence type="ECO:0000313" key="3">
    <source>
        <dbReference type="Proteomes" id="UP000646776"/>
    </source>
</evidence>
<sequence>MEMTEPFATTTAAVAPVILIAAALEVASYHRAVQESMSRLVEQVEPEVTALLRLPADERRAAVDRLLENRGIAVSTGLLKTLARWVLGGFWAAIMMAQVFVTVACLGWLGNPRHAPSAHMAEACWIAVLGGAFAVATFPLYRLLSSPWVPVAERFLGAEIRRRLGRIRGGGTA</sequence>
<reference evidence="2" key="1">
    <citation type="journal article" date="2014" name="Int. J. Syst. Evol. Microbiol.">
        <title>Complete genome sequence of Corynebacterium casei LMG S-19264T (=DSM 44701T), isolated from a smear-ripened cheese.</title>
        <authorList>
            <consortium name="US DOE Joint Genome Institute (JGI-PGF)"/>
            <person name="Walter F."/>
            <person name="Albersmeier A."/>
            <person name="Kalinowski J."/>
            <person name="Ruckert C."/>
        </authorList>
    </citation>
    <scope>NUCLEOTIDE SEQUENCE</scope>
    <source>
        <strain evidence="2">JCM 4125</strain>
    </source>
</reference>
<feature type="transmembrane region" description="Helical" evidence="1">
    <location>
        <begin position="121"/>
        <end position="141"/>
    </location>
</feature>
<evidence type="ECO:0000313" key="2">
    <source>
        <dbReference type="EMBL" id="GGT83419.1"/>
    </source>
</evidence>
<accession>A0A918HMI7</accession>
<dbReference type="EMBL" id="BMSA01000028">
    <property type="protein sequence ID" value="GGT83419.1"/>
    <property type="molecule type" value="Genomic_DNA"/>
</dbReference>
<gene>
    <name evidence="2" type="ORF">GCM10010226_72610</name>
</gene>
<reference evidence="2" key="2">
    <citation type="submission" date="2020-09" db="EMBL/GenBank/DDBJ databases">
        <authorList>
            <person name="Sun Q."/>
            <person name="Ohkuma M."/>
        </authorList>
    </citation>
    <scope>NUCLEOTIDE SEQUENCE</scope>
    <source>
        <strain evidence="2">JCM 4125</strain>
    </source>
</reference>
<feature type="transmembrane region" description="Helical" evidence="1">
    <location>
        <begin position="85"/>
        <end position="109"/>
    </location>
</feature>
<dbReference type="RefSeq" id="WP_189716854.1">
    <property type="nucleotide sequence ID" value="NZ_BMSA01000028.1"/>
</dbReference>
<name>A0A918HMI7_9ACTN</name>
<keyword evidence="1" id="KW-1133">Transmembrane helix</keyword>
<evidence type="ECO:0000256" key="1">
    <source>
        <dbReference type="SAM" id="Phobius"/>
    </source>
</evidence>
<organism evidence="2 3">
    <name type="scientific">Streptomyces phaeofaciens</name>
    <dbReference type="NCBI Taxonomy" id="68254"/>
    <lineage>
        <taxon>Bacteria</taxon>
        <taxon>Bacillati</taxon>
        <taxon>Actinomycetota</taxon>
        <taxon>Actinomycetes</taxon>
        <taxon>Kitasatosporales</taxon>
        <taxon>Streptomycetaceae</taxon>
        <taxon>Streptomyces</taxon>
    </lineage>
</organism>
<proteinExistence type="predicted"/>
<comment type="caution">
    <text evidence="2">The sequence shown here is derived from an EMBL/GenBank/DDBJ whole genome shotgun (WGS) entry which is preliminary data.</text>
</comment>
<keyword evidence="3" id="KW-1185">Reference proteome</keyword>
<dbReference type="Proteomes" id="UP000646776">
    <property type="component" value="Unassembled WGS sequence"/>
</dbReference>
<keyword evidence="1" id="KW-0472">Membrane</keyword>